<accession>A0ABY2TSZ0</accession>
<dbReference type="Pfam" id="PF01551">
    <property type="entry name" value="Peptidase_M23"/>
    <property type="match status" value="1"/>
</dbReference>
<dbReference type="InterPro" id="IPR011055">
    <property type="entry name" value="Dup_hybrid_motif"/>
</dbReference>
<dbReference type="RefSeq" id="WP_137997553.1">
    <property type="nucleotide sequence ID" value="NZ_SJDU01000035.1"/>
</dbReference>
<feature type="transmembrane region" description="Helical" evidence="1">
    <location>
        <begin position="122"/>
        <end position="139"/>
    </location>
</feature>
<protein>
    <submittedName>
        <fullName evidence="3">M23 family metallopeptidase</fullName>
    </submittedName>
</protein>
<evidence type="ECO:0000313" key="3">
    <source>
        <dbReference type="EMBL" id="TKZ35987.1"/>
    </source>
</evidence>
<keyword evidence="1" id="KW-0812">Transmembrane</keyword>
<keyword evidence="1" id="KW-1133">Transmembrane helix</keyword>
<dbReference type="EMBL" id="SJDU01000035">
    <property type="protein sequence ID" value="TKZ35987.1"/>
    <property type="molecule type" value="Genomic_DNA"/>
</dbReference>
<dbReference type="InterPro" id="IPR016047">
    <property type="entry name" value="M23ase_b-sheet_dom"/>
</dbReference>
<keyword evidence="4" id="KW-1185">Reference proteome</keyword>
<proteinExistence type="predicted"/>
<evidence type="ECO:0000259" key="2">
    <source>
        <dbReference type="Pfam" id="PF01551"/>
    </source>
</evidence>
<dbReference type="Proteomes" id="UP000310168">
    <property type="component" value="Unassembled WGS sequence"/>
</dbReference>
<keyword evidence="1" id="KW-0472">Membrane</keyword>
<gene>
    <name evidence="3" type="ORF">EZH24_02485</name>
</gene>
<dbReference type="PANTHER" id="PTHR21666:SF290">
    <property type="entry name" value="PEPTIDASE M23 DOMAIN PROTEIN"/>
    <property type="match status" value="1"/>
</dbReference>
<sequence>MDKYYIDEESSEKAKNIANKLVGNLNFKNDNKNIQKKINKNKINKYTKKKIKVYKNPYVKSKSKFVGGIKKFFKALYNLTGGIRNFFKIIISAIIKKGNNERSILIFYNDEEKGIRLPINNFMILFLMLIFSALVYTGIDAYHRQKSAGDFYIALSEREATTYKLIQDYRNSLNRYSTALNDYNNTIRNISYGIDYNDNYYIRNNESTNINKILSEVDSYQKNILSFLQISSVLHREIPTGWPVAGGGRISSGFGSRESPFTKEKSYHYGVDIAGPYGTPILAVADVTVTYSGWRNGYGWFVIITHANGYQTAYGHNSKLLVSSGQKVKRGERIALIGNTGRTTGIHCHFEVRINGDHKNPMPYLSARF</sequence>
<dbReference type="SUPFAM" id="SSF51261">
    <property type="entry name" value="Duplicated hybrid motif"/>
    <property type="match status" value="1"/>
</dbReference>
<dbReference type="Gene3D" id="2.70.70.10">
    <property type="entry name" value="Glucose Permease (Domain IIA)"/>
    <property type="match status" value="1"/>
</dbReference>
<comment type="caution">
    <text evidence="3">The sequence shown here is derived from an EMBL/GenBank/DDBJ whole genome shotgun (WGS) entry which is preliminary data.</text>
</comment>
<reference evidence="3 4" key="1">
    <citation type="journal article" date="2019" name="Anaerobe">
        <title>Brachyspira catarrhinii sp. nov., an anaerobic intestinal spirochaete isolated from vervet monkeys may have been misidentified as Brachyspira aalborgi in previous studies.</title>
        <authorList>
            <person name="Phillips N.D."/>
            <person name="La T."/>
            <person name="Hampson D.J."/>
        </authorList>
    </citation>
    <scope>NUCLEOTIDE SEQUENCE [LARGE SCALE GENOMIC DNA]</scope>
    <source>
        <strain evidence="3 4">Z12</strain>
    </source>
</reference>
<dbReference type="InterPro" id="IPR050570">
    <property type="entry name" value="Cell_wall_metabolism_enzyme"/>
</dbReference>
<dbReference type="PANTHER" id="PTHR21666">
    <property type="entry name" value="PEPTIDASE-RELATED"/>
    <property type="match status" value="1"/>
</dbReference>
<name>A0ABY2TSZ0_9SPIR</name>
<dbReference type="CDD" id="cd12797">
    <property type="entry name" value="M23_peptidase"/>
    <property type="match status" value="1"/>
</dbReference>
<evidence type="ECO:0000256" key="1">
    <source>
        <dbReference type="SAM" id="Phobius"/>
    </source>
</evidence>
<feature type="domain" description="M23ase beta-sheet core" evidence="2">
    <location>
        <begin position="267"/>
        <end position="361"/>
    </location>
</feature>
<organism evidence="3 4">
    <name type="scientific">Brachyspira catarrhinii</name>
    <dbReference type="NCBI Taxonomy" id="2528966"/>
    <lineage>
        <taxon>Bacteria</taxon>
        <taxon>Pseudomonadati</taxon>
        <taxon>Spirochaetota</taxon>
        <taxon>Spirochaetia</taxon>
        <taxon>Brachyspirales</taxon>
        <taxon>Brachyspiraceae</taxon>
        <taxon>Brachyspira</taxon>
    </lineage>
</organism>
<evidence type="ECO:0000313" key="4">
    <source>
        <dbReference type="Proteomes" id="UP000310168"/>
    </source>
</evidence>